<keyword evidence="7" id="KW-0067">ATP-binding</keyword>
<dbReference type="InterPro" id="IPR023198">
    <property type="entry name" value="PGP-like_dom2"/>
</dbReference>
<evidence type="ECO:0000256" key="6">
    <source>
        <dbReference type="ARBA" id="ARBA00022741"/>
    </source>
</evidence>
<dbReference type="PANTHER" id="PTHR22749">
    <property type="entry name" value="RIBOFLAVIN KINASE/FMN ADENYLYLTRANSFERASE"/>
    <property type="match status" value="1"/>
</dbReference>
<evidence type="ECO:0000256" key="3">
    <source>
        <dbReference type="ARBA" id="ARBA00022630"/>
    </source>
</evidence>
<dbReference type="GO" id="GO:0009398">
    <property type="term" value="P:FMN biosynthetic process"/>
    <property type="evidence" value="ECO:0007669"/>
    <property type="project" value="TreeGrafter"/>
</dbReference>
<dbReference type="GO" id="GO:0008531">
    <property type="term" value="F:riboflavin kinase activity"/>
    <property type="evidence" value="ECO:0007669"/>
    <property type="project" value="UniProtKB-EC"/>
</dbReference>
<dbReference type="Proteomes" id="UP000825935">
    <property type="component" value="Chromosome 32"/>
</dbReference>
<evidence type="ECO:0000256" key="2">
    <source>
        <dbReference type="ARBA" id="ARBA00012105"/>
    </source>
</evidence>
<evidence type="ECO:0000259" key="8">
    <source>
        <dbReference type="SMART" id="SM00904"/>
    </source>
</evidence>
<keyword evidence="10" id="KW-1185">Reference proteome</keyword>
<dbReference type="GO" id="GO:0005524">
    <property type="term" value="F:ATP binding"/>
    <property type="evidence" value="ECO:0007669"/>
    <property type="project" value="UniProtKB-KW"/>
</dbReference>
<dbReference type="EC" id="2.7.1.26" evidence="2"/>
<dbReference type="Gene3D" id="2.40.30.30">
    <property type="entry name" value="Riboflavin kinase-like"/>
    <property type="match status" value="1"/>
</dbReference>
<dbReference type="InterPro" id="IPR006439">
    <property type="entry name" value="HAD-SF_hydro_IA"/>
</dbReference>
<evidence type="ECO:0000256" key="7">
    <source>
        <dbReference type="ARBA" id="ARBA00022840"/>
    </source>
</evidence>
<dbReference type="FunFam" id="3.40.50.1000:FF:000119">
    <property type="entry name" value="Bifunctional riboflavin kinase/FMN phosphatase"/>
    <property type="match status" value="1"/>
</dbReference>
<comment type="pathway">
    <text evidence="1">Cofactor biosynthesis; FMN biosynthesis; FMN from riboflavin (ATP route): step 1/1.</text>
</comment>
<dbReference type="SMART" id="SM00904">
    <property type="entry name" value="Flavokinase"/>
    <property type="match status" value="1"/>
</dbReference>
<dbReference type="FunFam" id="2.40.30.30:FF:000005">
    <property type="entry name" value="Haloacid dehalogenase-like hydrolase domain-containing protein 1A"/>
    <property type="match status" value="1"/>
</dbReference>
<dbReference type="InterPro" id="IPR023468">
    <property type="entry name" value="Riboflavin_kinase"/>
</dbReference>
<organism evidence="9 10">
    <name type="scientific">Ceratopteris richardii</name>
    <name type="common">Triangle waterfern</name>
    <dbReference type="NCBI Taxonomy" id="49495"/>
    <lineage>
        <taxon>Eukaryota</taxon>
        <taxon>Viridiplantae</taxon>
        <taxon>Streptophyta</taxon>
        <taxon>Embryophyta</taxon>
        <taxon>Tracheophyta</taxon>
        <taxon>Polypodiopsida</taxon>
        <taxon>Polypodiidae</taxon>
        <taxon>Polypodiales</taxon>
        <taxon>Pteridineae</taxon>
        <taxon>Pteridaceae</taxon>
        <taxon>Parkerioideae</taxon>
        <taxon>Ceratopteris</taxon>
    </lineage>
</organism>
<dbReference type="AlphaFoldDB" id="A0A8T2QSW4"/>
<reference evidence="9" key="1">
    <citation type="submission" date="2021-08" db="EMBL/GenBank/DDBJ databases">
        <title>WGS assembly of Ceratopteris richardii.</title>
        <authorList>
            <person name="Marchant D.B."/>
            <person name="Chen G."/>
            <person name="Jenkins J."/>
            <person name="Shu S."/>
            <person name="Leebens-Mack J."/>
            <person name="Grimwood J."/>
            <person name="Schmutz J."/>
            <person name="Soltis P."/>
            <person name="Soltis D."/>
            <person name="Chen Z.-H."/>
        </authorList>
    </citation>
    <scope>NUCLEOTIDE SEQUENCE</scope>
    <source>
        <strain evidence="9">Whitten #5841</strain>
        <tissue evidence="9">Leaf</tissue>
    </source>
</reference>
<dbReference type="Pfam" id="PF13419">
    <property type="entry name" value="HAD_2"/>
    <property type="match status" value="1"/>
</dbReference>
<dbReference type="PANTHER" id="PTHR22749:SF6">
    <property type="entry name" value="RIBOFLAVIN KINASE"/>
    <property type="match status" value="1"/>
</dbReference>
<dbReference type="Gene3D" id="1.10.150.240">
    <property type="entry name" value="Putative phosphatase, domain 2"/>
    <property type="match status" value="1"/>
</dbReference>
<dbReference type="InterPro" id="IPR023214">
    <property type="entry name" value="HAD_sf"/>
</dbReference>
<protein>
    <recommendedName>
        <fullName evidence="2">riboflavin kinase</fullName>
        <ecNumber evidence="2">2.7.1.26</ecNumber>
    </recommendedName>
</protein>
<dbReference type="Gene3D" id="3.40.50.1000">
    <property type="entry name" value="HAD superfamily/HAD-like"/>
    <property type="match status" value="1"/>
</dbReference>
<dbReference type="InterPro" id="IPR041492">
    <property type="entry name" value="HAD_2"/>
</dbReference>
<dbReference type="OrthoDB" id="276388at2759"/>
<sequence>MLLRCLVKRSAPVISALLPLALSSPFAFPHRRKMSASCDGVHCAVSHVIFDLDDTLIDTEGIFDSVNRDLFAKFGKVWESKGLVNRLGKQPIETARVLVKDYGLPCSAEEYLEITAPLFRERWSMLRPLPGAARLIKHLHNHRIPIALVSDSPKSNVMGKLNHQHGWTELFKAVLGGDEVQKGKPDPEIYSTIAEKLGAEPDGCLVIEDSPTGIAAGKAAGMKVVAVPSLRRKASKNQYDSADLVLSSLLDFKPEVWGLPAFQDWICNTLPIEPWYVGGPVIKGFGRGSKILGIPTANLPTTAFSSVLSDCVCGIYLGWAALSDRGEVYKMVMSVGWNPYFDNTEKTVEPWLLHEFPEDFYGEELRLVVVGYIRPEANFPSLEALIERIHEDGRIASSALDINPYAKYQNHPYLLTPLCQKDEI</sequence>
<dbReference type="SFLD" id="SFLDG01135">
    <property type="entry name" value="C1.5.6:_HAD__Beta-PGM__Phospha"/>
    <property type="match status" value="1"/>
</dbReference>
<dbReference type="SUPFAM" id="SSF82114">
    <property type="entry name" value="Riboflavin kinase-like"/>
    <property type="match status" value="1"/>
</dbReference>
<keyword evidence="3" id="KW-0285">Flavoprotein</keyword>
<evidence type="ECO:0000256" key="1">
    <source>
        <dbReference type="ARBA" id="ARBA00005201"/>
    </source>
</evidence>
<name>A0A8T2QSW4_CERRI</name>
<dbReference type="Pfam" id="PF01687">
    <property type="entry name" value="Flavokinase"/>
    <property type="match status" value="1"/>
</dbReference>
<proteinExistence type="predicted"/>
<keyword evidence="6" id="KW-0547">Nucleotide-binding</keyword>
<dbReference type="InterPro" id="IPR023465">
    <property type="entry name" value="Riboflavin_kinase_dom_sf"/>
</dbReference>
<dbReference type="SFLD" id="SFLDS00003">
    <property type="entry name" value="Haloacid_Dehalogenase"/>
    <property type="match status" value="1"/>
</dbReference>
<comment type="caution">
    <text evidence="9">The sequence shown here is derived from an EMBL/GenBank/DDBJ whole genome shotgun (WGS) entry which is preliminary data.</text>
</comment>
<dbReference type="PRINTS" id="PR00413">
    <property type="entry name" value="HADHALOGNASE"/>
</dbReference>
<dbReference type="OMA" id="QWDGRES"/>
<keyword evidence="5" id="KW-0808">Transferase</keyword>
<evidence type="ECO:0000256" key="4">
    <source>
        <dbReference type="ARBA" id="ARBA00022643"/>
    </source>
</evidence>
<dbReference type="SFLD" id="SFLDG01129">
    <property type="entry name" value="C1.5:_HAD__Beta-PGM__Phosphata"/>
    <property type="match status" value="1"/>
</dbReference>
<gene>
    <name evidence="9" type="ORF">KP509_32G006600</name>
</gene>
<feature type="domain" description="Riboflavin kinase" evidence="8">
    <location>
        <begin position="270"/>
        <end position="401"/>
    </location>
</feature>
<dbReference type="EMBL" id="CM035437">
    <property type="protein sequence ID" value="KAH7286423.1"/>
    <property type="molecule type" value="Genomic_DNA"/>
</dbReference>
<evidence type="ECO:0000313" key="10">
    <source>
        <dbReference type="Proteomes" id="UP000825935"/>
    </source>
</evidence>
<dbReference type="SUPFAM" id="SSF56784">
    <property type="entry name" value="HAD-like"/>
    <property type="match status" value="1"/>
</dbReference>
<dbReference type="InterPro" id="IPR015865">
    <property type="entry name" value="Riboflavin_kinase_bac/euk"/>
</dbReference>
<dbReference type="InterPro" id="IPR036412">
    <property type="entry name" value="HAD-like_sf"/>
</dbReference>
<accession>A0A8T2QSW4</accession>
<dbReference type="GO" id="GO:0009231">
    <property type="term" value="P:riboflavin biosynthetic process"/>
    <property type="evidence" value="ECO:0007669"/>
    <property type="project" value="InterPro"/>
</dbReference>
<keyword evidence="4" id="KW-0288">FMN</keyword>
<dbReference type="NCBIfam" id="TIGR01509">
    <property type="entry name" value="HAD-SF-IA-v3"/>
    <property type="match status" value="1"/>
</dbReference>
<evidence type="ECO:0000313" key="9">
    <source>
        <dbReference type="EMBL" id="KAH7286423.1"/>
    </source>
</evidence>
<evidence type="ECO:0000256" key="5">
    <source>
        <dbReference type="ARBA" id="ARBA00022679"/>
    </source>
</evidence>